<accession>A0A3B1BHS5</accession>
<sequence>MTNMVTYSKTMISLNMNEVKTHFSSCLAKVSNGETVIVCKRNVPIAEIKPIAALPSKKRPIGLAGREYPDFQIGDAFFEPLPDGIVAVFSGEDA</sequence>
<reference evidence="2" key="1">
    <citation type="submission" date="2018-06" db="EMBL/GenBank/DDBJ databases">
        <authorList>
            <person name="Zhirakovskaya E."/>
        </authorList>
    </citation>
    <scope>NUCLEOTIDE SEQUENCE</scope>
</reference>
<evidence type="ECO:0000313" key="2">
    <source>
        <dbReference type="EMBL" id="VAX11643.1"/>
    </source>
</evidence>
<comment type="similarity">
    <text evidence="1">Belongs to the phD/YefM antitoxin family.</text>
</comment>
<protein>
    <recommendedName>
        <fullName evidence="3">Antitoxin</fullName>
    </recommendedName>
</protein>
<proteinExistence type="inferred from homology"/>
<dbReference type="AlphaFoldDB" id="A0A3B1BHS5"/>
<name>A0A3B1BHS5_9ZZZZ</name>
<dbReference type="InterPro" id="IPR036165">
    <property type="entry name" value="YefM-like_sf"/>
</dbReference>
<dbReference type="EMBL" id="UOFX01000089">
    <property type="protein sequence ID" value="VAX11643.1"/>
    <property type="molecule type" value="Genomic_DNA"/>
</dbReference>
<gene>
    <name evidence="2" type="ORF">MNBD_GAMMA26-34</name>
</gene>
<dbReference type="SUPFAM" id="SSF143120">
    <property type="entry name" value="YefM-like"/>
    <property type="match status" value="1"/>
</dbReference>
<organism evidence="2">
    <name type="scientific">hydrothermal vent metagenome</name>
    <dbReference type="NCBI Taxonomy" id="652676"/>
    <lineage>
        <taxon>unclassified sequences</taxon>
        <taxon>metagenomes</taxon>
        <taxon>ecological metagenomes</taxon>
    </lineage>
</organism>
<evidence type="ECO:0000256" key="1">
    <source>
        <dbReference type="ARBA" id="ARBA00009981"/>
    </source>
</evidence>
<evidence type="ECO:0008006" key="3">
    <source>
        <dbReference type="Google" id="ProtNLM"/>
    </source>
</evidence>